<dbReference type="EMBL" id="SSWH01000011">
    <property type="protein sequence ID" value="THJ65518.1"/>
    <property type="molecule type" value="Genomic_DNA"/>
</dbReference>
<dbReference type="GO" id="GO:0005886">
    <property type="term" value="C:plasma membrane"/>
    <property type="evidence" value="ECO:0007669"/>
    <property type="project" value="TreeGrafter"/>
</dbReference>
<comment type="caution">
    <text evidence="6">The sequence shown here is derived from an EMBL/GenBank/DDBJ whole genome shotgun (WGS) entry which is preliminary data.</text>
</comment>
<sequence length="278" mass="30167">MSEERRRQIGESDAPVEDELKESFDKTITEGAERLHRTLRTILVTGIFGGFEIGLGIMAYLAVLDETGNELLAGLAFGVGLVALLLAHSELFTENFLMPVGAVIAKEGSLAQLAKLWGGTLVANLAGGWVFVWIIMQAFPQWSATVSESAHHYVDAPFSLQTAALAVLGGSTITLMSRMQQGTEDDVARIVATMIGGFLLAGLQLFHSILDSLLIFGAIQSGADIDYGQWIGWFGYTLLFNMLGGLVLVTLLRLVRTKELIKERRDEAPEDSEALHEG</sequence>
<evidence type="ECO:0000256" key="5">
    <source>
        <dbReference type="SAM" id="Phobius"/>
    </source>
</evidence>
<evidence type="ECO:0000256" key="1">
    <source>
        <dbReference type="ARBA" id="ARBA00004141"/>
    </source>
</evidence>
<dbReference type="RefSeq" id="WP_136455257.1">
    <property type="nucleotide sequence ID" value="NZ_SSWH01000011.1"/>
</dbReference>
<dbReference type="Proteomes" id="UP000305233">
    <property type="component" value="Unassembled WGS sequence"/>
</dbReference>
<reference evidence="6 7" key="1">
    <citation type="submission" date="2019-04" db="EMBL/GenBank/DDBJ databases">
        <authorList>
            <person name="Liu Q."/>
            <person name="Xin Y.-H."/>
        </authorList>
    </citation>
    <scope>NUCLEOTIDE SEQUENCE [LARGE SCALE GENOMIC DNA]</scope>
    <source>
        <strain evidence="6 7">AM23</strain>
    </source>
</reference>
<proteinExistence type="predicted"/>
<feature type="transmembrane region" description="Helical" evidence="5">
    <location>
        <begin position="230"/>
        <end position="255"/>
    </location>
</feature>
<evidence type="ECO:0000256" key="2">
    <source>
        <dbReference type="ARBA" id="ARBA00022692"/>
    </source>
</evidence>
<keyword evidence="7" id="KW-1185">Reference proteome</keyword>
<evidence type="ECO:0000313" key="7">
    <source>
        <dbReference type="Proteomes" id="UP000305233"/>
    </source>
</evidence>
<dbReference type="PANTHER" id="PTHR30520:SF2">
    <property type="entry name" value="INNER MEMBRANE PROTEIN YFDC"/>
    <property type="match status" value="1"/>
</dbReference>
<keyword evidence="3 5" id="KW-1133">Transmembrane helix</keyword>
<keyword evidence="4 5" id="KW-0472">Membrane</keyword>
<dbReference type="OrthoDB" id="3374311at2"/>
<dbReference type="Pfam" id="PF01226">
    <property type="entry name" value="Form_Nir_trans"/>
    <property type="match status" value="1"/>
</dbReference>
<dbReference type="PANTHER" id="PTHR30520">
    <property type="entry name" value="FORMATE TRANSPORTER-RELATED"/>
    <property type="match status" value="1"/>
</dbReference>
<comment type="subcellular location">
    <subcellularLocation>
        <location evidence="1">Membrane</location>
        <topology evidence="1">Multi-pass membrane protein</topology>
    </subcellularLocation>
</comment>
<dbReference type="InterPro" id="IPR000292">
    <property type="entry name" value="For/NO2_transpt"/>
</dbReference>
<name>A0A4S5E2B2_9MICC</name>
<feature type="transmembrane region" description="Helical" evidence="5">
    <location>
        <begin position="116"/>
        <end position="136"/>
    </location>
</feature>
<feature type="transmembrane region" description="Helical" evidence="5">
    <location>
        <begin position="187"/>
        <end position="210"/>
    </location>
</feature>
<feature type="transmembrane region" description="Helical" evidence="5">
    <location>
        <begin position="156"/>
        <end position="175"/>
    </location>
</feature>
<dbReference type="GO" id="GO:0015499">
    <property type="term" value="F:formate transmembrane transporter activity"/>
    <property type="evidence" value="ECO:0007669"/>
    <property type="project" value="TreeGrafter"/>
</dbReference>
<evidence type="ECO:0000313" key="6">
    <source>
        <dbReference type="EMBL" id="THJ65518.1"/>
    </source>
</evidence>
<keyword evidence="2 5" id="KW-0812">Transmembrane</keyword>
<gene>
    <name evidence="6" type="ORF">E8P82_12310</name>
</gene>
<evidence type="ECO:0000256" key="4">
    <source>
        <dbReference type="ARBA" id="ARBA00023136"/>
    </source>
</evidence>
<dbReference type="AlphaFoldDB" id="A0A4S5E2B2"/>
<dbReference type="InterPro" id="IPR023271">
    <property type="entry name" value="Aquaporin-like"/>
</dbReference>
<evidence type="ECO:0000256" key="3">
    <source>
        <dbReference type="ARBA" id="ARBA00022989"/>
    </source>
</evidence>
<accession>A0A4S5E2B2</accession>
<organism evidence="6 7">
    <name type="scientific">Arthrobacter echini</name>
    <dbReference type="NCBI Taxonomy" id="1529066"/>
    <lineage>
        <taxon>Bacteria</taxon>
        <taxon>Bacillati</taxon>
        <taxon>Actinomycetota</taxon>
        <taxon>Actinomycetes</taxon>
        <taxon>Micrococcales</taxon>
        <taxon>Micrococcaceae</taxon>
        <taxon>Arthrobacter</taxon>
    </lineage>
</organism>
<feature type="transmembrane region" description="Helical" evidence="5">
    <location>
        <begin position="42"/>
        <end position="64"/>
    </location>
</feature>
<feature type="transmembrane region" description="Helical" evidence="5">
    <location>
        <begin position="70"/>
        <end position="88"/>
    </location>
</feature>
<dbReference type="Gene3D" id="1.20.1080.10">
    <property type="entry name" value="Glycerol uptake facilitator protein"/>
    <property type="match status" value="1"/>
</dbReference>
<protein>
    <submittedName>
        <fullName evidence="6">Formate/nitrite transporter family protein</fullName>
    </submittedName>
</protein>